<protein>
    <submittedName>
        <fullName evidence="1">Uncharacterized protein</fullName>
    </submittedName>
</protein>
<dbReference type="Proteomes" id="UP000712281">
    <property type="component" value="Unassembled WGS sequence"/>
</dbReference>
<dbReference type="PANTHER" id="PTHR31099:SF40">
    <property type="entry name" value="BNAANNG04490D PROTEIN"/>
    <property type="match status" value="1"/>
</dbReference>
<gene>
    <name evidence="1" type="ORF">F2Q68_00015242</name>
</gene>
<dbReference type="EMBL" id="QGKW02001940">
    <property type="protein sequence ID" value="KAF2556139.1"/>
    <property type="molecule type" value="Genomic_DNA"/>
</dbReference>
<reference evidence="1" key="1">
    <citation type="submission" date="2019-12" db="EMBL/GenBank/DDBJ databases">
        <title>Genome sequencing and annotation of Brassica cretica.</title>
        <authorList>
            <person name="Studholme D.J."/>
            <person name="Sarris P.F."/>
        </authorList>
    </citation>
    <scope>NUCLEOTIDE SEQUENCE</scope>
    <source>
        <strain evidence="1">PFS-001/15</strain>
        <tissue evidence="1">Leaf</tissue>
    </source>
</reference>
<comment type="caution">
    <text evidence="1">The sequence shown here is derived from an EMBL/GenBank/DDBJ whole genome shotgun (WGS) entry which is preliminary data.</text>
</comment>
<dbReference type="AlphaFoldDB" id="A0A8S9HDX9"/>
<evidence type="ECO:0000313" key="1">
    <source>
        <dbReference type="EMBL" id="KAF2556139.1"/>
    </source>
</evidence>
<proteinExistence type="predicted"/>
<accession>A0A8S9HDX9</accession>
<dbReference type="PANTHER" id="PTHR31099">
    <property type="entry name" value="OS06G0165300 PROTEIN"/>
    <property type="match status" value="1"/>
</dbReference>
<evidence type="ECO:0000313" key="2">
    <source>
        <dbReference type="Proteomes" id="UP000712281"/>
    </source>
</evidence>
<sequence>MTVTSRKDGSTRGTTWQRKVVWECSGFIVARLTDQCQKRFGGVTTYFGFCPSQLTPLTWRTLMAVQVLEEFHGFSIGVHEIMYSYYFAPLVNKAESYHLRSRDGAPLVEEPSRGIRGNYSFVDGWNNRYIFLKVREPFGYPTFWRPVISFIGEAVAKLAMGIPRRFRCVNFLVSREALRHSRVWWSAARLSVSSIYDEHQKAKTRKMRPFYTPPPRLVMVASSVTGFSSTPPTGAGYGGPPGSIDSASKGVSQMGAHEGMAREKGGAFESLRGALAILIPVRRDRSATGRIYPGCFLEDPGSGSNLSVALELGNVVRTRKSFSEPNPEVGLITWRSCKDPKVVWEPGGSSLDPEIVFGPGGHAGTRRSCGNPNVMREPGGSSLDPEIVFGPGDPEIVFGPGGHAGTEGSSLDPEIVFGPEVLVGTRNVLFCTDRTPPS</sequence>
<organism evidence="1 2">
    <name type="scientific">Brassica cretica</name>
    <name type="common">Mustard</name>
    <dbReference type="NCBI Taxonomy" id="69181"/>
    <lineage>
        <taxon>Eukaryota</taxon>
        <taxon>Viridiplantae</taxon>
        <taxon>Streptophyta</taxon>
        <taxon>Embryophyta</taxon>
        <taxon>Tracheophyta</taxon>
        <taxon>Spermatophyta</taxon>
        <taxon>Magnoliopsida</taxon>
        <taxon>eudicotyledons</taxon>
        <taxon>Gunneridae</taxon>
        <taxon>Pentapetalae</taxon>
        <taxon>rosids</taxon>
        <taxon>malvids</taxon>
        <taxon>Brassicales</taxon>
        <taxon>Brassicaceae</taxon>
        <taxon>Brassiceae</taxon>
        <taxon>Brassica</taxon>
    </lineage>
</organism>
<name>A0A8S9HDX9_BRACR</name>